<dbReference type="Pfam" id="PF00096">
    <property type="entry name" value="zf-C2H2"/>
    <property type="match status" value="1"/>
</dbReference>
<dbReference type="Proteomes" id="UP000234681">
    <property type="component" value="Chromosome 17"/>
</dbReference>
<feature type="non-terminal residue" evidence="9">
    <location>
        <position position="1"/>
    </location>
</feature>
<reference evidence="10" key="1">
    <citation type="submission" date="2005-09" db="EMBL/GenBank/DDBJ databases">
        <authorList>
            <person name="Mural R.J."/>
            <person name="Li P.W."/>
            <person name="Adams M.D."/>
            <person name="Amanatides P.G."/>
            <person name="Baden-Tillson H."/>
            <person name="Barnstead M."/>
            <person name="Chin S.H."/>
            <person name="Dew I."/>
            <person name="Evans C.A."/>
            <person name="Ferriera S."/>
            <person name="Flanigan M."/>
            <person name="Fosler C."/>
            <person name="Glodek A."/>
            <person name="Gu Z."/>
            <person name="Holt R.A."/>
            <person name="Jennings D."/>
            <person name="Kraft C.L."/>
            <person name="Lu F."/>
            <person name="Nguyen T."/>
            <person name="Nusskern D.R."/>
            <person name="Pfannkoch C.M."/>
            <person name="Sitter C."/>
            <person name="Sutton G.G."/>
            <person name="Venter J.C."/>
            <person name="Wang Z."/>
            <person name="Woodage T."/>
            <person name="Zheng X.H."/>
            <person name="Zhong F."/>
        </authorList>
    </citation>
    <scope>NUCLEOTIDE SEQUENCE [LARGE SCALE GENOMIC DNA]</scope>
    <source>
        <strain>BN</strain>
        <strain evidence="10">Sprague-Dawley</strain>
    </source>
</reference>
<organism evidence="9 10">
    <name type="scientific">Rattus norvegicus</name>
    <name type="common">Rat</name>
    <dbReference type="NCBI Taxonomy" id="10116"/>
    <lineage>
        <taxon>Eukaryota</taxon>
        <taxon>Metazoa</taxon>
        <taxon>Chordata</taxon>
        <taxon>Craniata</taxon>
        <taxon>Vertebrata</taxon>
        <taxon>Euteleostomi</taxon>
        <taxon>Mammalia</taxon>
        <taxon>Eutheria</taxon>
        <taxon>Euarchontoglires</taxon>
        <taxon>Glires</taxon>
        <taxon>Rodentia</taxon>
        <taxon>Myomorpha</taxon>
        <taxon>Muroidea</taxon>
        <taxon>Muridae</taxon>
        <taxon>Murinae</taxon>
        <taxon>Rattus</taxon>
    </lineage>
</organism>
<evidence type="ECO:0000256" key="5">
    <source>
        <dbReference type="ARBA" id="ARBA00022833"/>
    </source>
</evidence>
<keyword evidence="4 7" id="KW-0863">Zinc-finger</keyword>
<dbReference type="Gene3D" id="3.30.160.60">
    <property type="entry name" value="Classic Zinc Finger"/>
    <property type="match status" value="1"/>
</dbReference>
<dbReference type="PANTHER" id="PTHR23235:SF178">
    <property type="entry name" value="C2H2-TYPE DOMAIN-CONTAINING PROTEIN-RELATED"/>
    <property type="match status" value="1"/>
</dbReference>
<dbReference type="InterPro" id="IPR013087">
    <property type="entry name" value="Znf_C2H2_type"/>
</dbReference>
<keyword evidence="2" id="KW-0479">Metal-binding</keyword>
<keyword evidence="5" id="KW-0862">Zinc</keyword>
<keyword evidence="6" id="KW-0539">Nucleus</keyword>
<dbReference type="GO" id="GO:0008270">
    <property type="term" value="F:zinc ion binding"/>
    <property type="evidence" value="ECO:0007669"/>
    <property type="project" value="UniProtKB-KW"/>
</dbReference>
<proteinExistence type="predicted"/>
<feature type="non-terminal residue" evidence="9">
    <location>
        <position position="31"/>
    </location>
</feature>
<evidence type="ECO:0000256" key="4">
    <source>
        <dbReference type="ARBA" id="ARBA00022771"/>
    </source>
</evidence>
<dbReference type="InterPro" id="IPR036236">
    <property type="entry name" value="Znf_C2H2_sf"/>
</dbReference>
<dbReference type="AlphaFoldDB" id="A6KN81"/>
<accession>A6KN81</accession>
<sequence>ECGKVFQRSSHLIRHQKIHLGEKPYQCKECG</sequence>
<protein>
    <submittedName>
        <fullName evidence="9">RCG23083</fullName>
    </submittedName>
</protein>
<evidence type="ECO:0000313" key="10">
    <source>
        <dbReference type="Proteomes" id="UP000234681"/>
    </source>
</evidence>
<evidence type="ECO:0000256" key="6">
    <source>
        <dbReference type="ARBA" id="ARBA00023242"/>
    </source>
</evidence>
<evidence type="ECO:0000256" key="7">
    <source>
        <dbReference type="PROSITE-ProRule" id="PRU00042"/>
    </source>
</evidence>
<name>A6KN81_RAT</name>
<gene>
    <name evidence="9" type="ORF">rCG_23083</name>
</gene>
<dbReference type="EMBL" id="CH474072">
    <property type="protein sequence ID" value="EDL84549.1"/>
    <property type="molecule type" value="Genomic_DNA"/>
</dbReference>
<dbReference type="SUPFAM" id="SSF57667">
    <property type="entry name" value="beta-beta-alpha zinc fingers"/>
    <property type="match status" value="1"/>
</dbReference>
<feature type="domain" description="C2H2-type" evidence="8">
    <location>
        <begin position="1"/>
        <end position="24"/>
    </location>
</feature>
<evidence type="ECO:0000259" key="8">
    <source>
        <dbReference type="PROSITE" id="PS50157"/>
    </source>
</evidence>
<dbReference type="GO" id="GO:0005634">
    <property type="term" value="C:nucleus"/>
    <property type="evidence" value="ECO:0007669"/>
    <property type="project" value="UniProtKB-SubCell"/>
</dbReference>
<dbReference type="PANTHER" id="PTHR23235">
    <property type="entry name" value="KRUEPPEL-LIKE TRANSCRIPTION FACTOR"/>
    <property type="match status" value="1"/>
</dbReference>
<keyword evidence="3" id="KW-0677">Repeat</keyword>
<dbReference type="FunFam" id="3.30.160.60:FF:002402">
    <property type="entry name" value="Zinc finger protein 347"/>
    <property type="match status" value="1"/>
</dbReference>
<evidence type="ECO:0000313" key="9">
    <source>
        <dbReference type="EMBL" id="EDL84549.1"/>
    </source>
</evidence>
<dbReference type="PROSITE" id="PS50157">
    <property type="entry name" value="ZINC_FINGER_C2H2_2"/>
    <property type="match status" value="1"/>
</dbReference>
<comment type="subcellular location">
    <subcellularLocation>
        <location evidence="1">Nucleus</location>
    </subcellularLocation>
</comment>
<evidence type="ECO:0000256" key="1">
    <source>
        <dbReference type="ARBA" id="ARBA00004123"/>
    </source>
</evidence>
<evidence type="ECO:0000256" key="3">
    <source>
        <dbReference type="ARBA" id="ARBA00022737"/>
    </source>
</evidence>
<evidence type="ECO:0000256" key="2">
    <source>
        <dbReference type="ARBA" id="ARBA00022723"/>
    </source>
</evidence>